<protein>
    <recommendedName>
        <fullName evidence="1">DUF8198 domain-containing protein</fullName>
    </recommendedName>
</protein>
<keyword evidence="3" id="KW-1185">Reference proteome</keyword>
<evidence type="ECO:0000313" key="3">
    <source>
        <dbReference type="Proteomes" id="UP000188169"/>
    </source>
</evidence>
<feature type="domain" description="DUF8198" evidence="1">
    <location>
        <begin position="19"/>
        <end position="225"/>
    </location>
</feature>
<dbReference type="InterPro" id="IPR058063">
    <property type="entry name" value="FFLEE_fam"/>
</dbReference>
<dbReference type="STRING" id="1945520.A1019T_01500"/>
<evidence type="ECO:0000313" key="2">
    <source>
        <dbReference type="EMBL" id="SJM37528.1"/>
    </source>
</evidence>
<dbReference type="RefSeq" id="WP_077448917.1">
    <property type="nucleotide sequence ID" value="NZ_FUGD01000087.1"/>
</dbReference>
<gene>
    <name evidence="2" type="ORF">A1019T_01500</name>
</gene>
<reference evidence="3" key="1">
    <citation type="submission" date="2017-02" db="EMBL/GenBank/DDBJ databases">
        <authorList>
            <person name="Mornico D."/>
        </authorList>
    </citation>
    <scope>NUCLEOTIDE SEQUENCE [LARGE SCALE GENOMIC DNA]</scope>
</reference>
<dbReference type="AlphaFoldDB" id="A0A1R4EGD5"/>
<proteinExistence type="predicted"/>
<dbReference type="Pfam" id="PF26621">
    <property type="entry name" value="DUF8198"/>
    <property type="match status" value="1"/>
</dbReference>
<organism evidence="2 3">
    <name type="scientific">Psychrobacter pasteurii</name>
    <dbReference type="NCBI Taxonomy" id="1945520"/>
    <lineage>
        <taxon>Bacteria</taxon>
        <taxon>Pseudomonadati</taxon>
        <taxon>Pseudomonadota</taxon>
        <taxon>Gammaproteobacteria</taxon>
        <taxon>Moraxellales</taxon>
        <taxon>Moraxellaceae</taxon>
        <taxon>Psychrobacter</taxon>
    </lineage>
</organism>
<accession>A0A1R4EGD5</accession>
<dbReference type="NCBIfam" id="NF047641">
    <property type="entry name" value="FFLEE_fam"/>
    <property type="match status" value="1"/>
</dbReference>
<name>A0A1R4EGD5_9GAMM</name>
<dbReference type="InterPro" id="IPR058511">
    <property type="entry name" value="DUF8198"/>
</dbReference>
<evidence type="ECO:0000259" key="1">
    <source>
        <dbReference type="Pfam" id="PF26621"/>
    </source>
</evidence>
<dbReference type="EMBL" id="FUGD01000087">
    <property type="protein sequence ID" value="SJM37528.1"/>
    <property type="molecule type" value="Genomic_DNA"/>
</dbReference>
<dbReference type="OrthoDB" id="7957365at2"/>
<dbReference type="Proteomes" id="UP000188169">
    <property type="component" value="Unassembled WGS sequence"/>
</dbReference>
<sequence>MSALSDLSVELKQFWELPHHNDPKLATKLAEVQSWQKDRIRNTHAELFSQPKNKPMADYFLTHLYGGDSLNQIVSQLEKIVPKAQKVEKLAPSNALETGTLGVETAITSTKLDLKLAQWLSDNDLEVNEANMKKAYLAVNDEAARRQQIEDLKQVCYRSDKYLNSFIVQKSFKLVKKQAYKRNLQPLYDFIDAGFSAMKPLKSVGSFIDPFCERELAIIDEVHHGA</sequence>